<feature type="non-terminal residue" evidence="1">
    <location>
        <position position="1"/>
    </location>
</feature>
<proteinExistence type="predicted"/>
<accession>X0VQN8</accession>
<organism evidence="1">
    <name type="scientific">marine sediment metagenome</name>
    <dbReference type="NCBI Taxonomy" id="412755"/>
    <lineage>
        <taxon>unclassified sequences</taxon>
        <taxon>metagenomes</taxon>
        <taxon>ecological metagenomes</taxon>
    </lineage>
</organism>
<evidence type="ECO:0000313" key="1">
    <source>
        <dbReference type="EMBL" id="GAG20520.1"/>
    </source>
</evidence>
<dbReference type="AlphaFoldDB" id="X0VQN8"/>
<protein>
    <submittedName>
        <fullName evidence="1">Uncharacterized protein</fullName>
    </submittedName>
</protein>
<reference evidence="1" key="1">
    <citation type="journal article" date="2014" name="Front. Microbiol.">
        <title>High frequency of phylogenetically diverse reductive dehalogenase-homologous genes in deep subseafloor sedimentary metagenomes.</title>
        <authorList>
            <person name="Kawai M."/>
            <person name="Futagami T."/>
            <person name="Toyoda A."/>
            <person name="Takaki Y."/>
            <person name="Nishi S."/>
            <person name="Hori S."/>
            <person name="Arai W."/>
            <person name="Tsubouchi T."/>
            <person name="Morono Y."/>
            <person name="Uchiyama I."/>
            <person name="Ito T."/>
            <person name="Fujiyama A."/>
            <person name="Inagaki F."/>
            <person name="Takami H."/>
        </authorList>
    </citation>
    <scope>NUCLEOTIDE SEQUENCE</scope>
    <source>
        <strain evidence="1">Expedition CK06-06</strain>
    </source>
</reference>
<dbReference type="EMBL" id="BARS01039575">
    <property type="protein sequence ID" value="GAG20520.1"/>
    <property type="molecule type" value="Genomic_DNA"/>
</dbReference>
<gene>
    <name evidence="1" type="ORF">S01H1_60429</name>
</gene>
<sequence length="39" mass="4763">DLTFELSYRHTFKKYNDWYWGGDLESGSRVLSFSFKRIL</sequence>
<comment type="caution">
    <text evidence="1">The sequence shown here is derived from an EMBL/GenBank/DDBJ whole genome shotgun (WGS) entry which is preliminary data.</text>
</comment>
<name>X0VQN8_9ZZZZ</name>